<dbReference type="EMBL" id="UYSL01000346">
    <property type="protein sequence ID" value="VDL63541.1"/>
    <property type="molecule type" value="Genomic_DNA"/>
</dbReference>
<dbReference type="Proteomes" id="UP000271162">
    <property type="component" value="Unassembled WGS sequence"/>
</dbReference>
<reference evidence="4" key="1">
    <citation type="submission" date="2017-02" db="UniProtKB">
        <authorList>
            <consortium name="WormBaseParasite"/>
        </authorList>
    </citation>
    <scope>IDENTIFICATION</scope>
</reference>
<sequence length="114" mass="12781">MYYIFTAFPRFLKVAGRRGPGKNSSGRESLLNSLFTAYPLRGKDIYGSSSFCHMQSDPWIASMSKLNPQNAAQASPLFSCPFKLSFLLRDDGGRPSRDDKSYGDPPYTPLKCRE</sequence>
<reference evidence="2 3" key="2">
    <citation type="submission" date="2018-11" db="EMBL/GenBank/DDBJ databases">
        <authorList>
            <consortium name="Pathogen Informatics"/>
        </authorList>
    </citation>
    <scope>NUCLEOTIDE SEQUENCE [LARGE SCALE GENOMIC DNA]</scope>
</reference>
<dbReference type="AlphaFoldDB" id="A0A0N4XDR9"/>
<accession>A0A0N4XDR9</accession>
<proteinExistence type="predicted"/>
<dbReference type="WBParaSite" id="NBR_0000067101-mRNA-1">
    <property type="protein sequence ID" value="NBR_0000067101-mRNA-1"/>
    <property type="gene ID" value="NBR_0000067101"/>
</dbReference>
<evidence type="ECO:0000313" key="3">
    <source>
        <dbReference type="Proteomes" id="UP000271162"/>
    </source>
</evidence>
<evidence type="ECO:0000256" key="1">
    <source>
        <dbReference type="SAM" id="MobiDB-lite"/>
    </source>
</evidence>
<evidence type="ECO:0000313" key="2">
    <source>
        <dbReference type="EMBL" id="VDL63541.1"/>
    </source>
</evidence>
<keyword evidence="3" id="KW-1185">Reference proteome</keyword>
<name>A0A0N4XDR9_NIPBR</name>
<evidence type="ECO:0000313" key="4">
    <source>
        <dbReference type="WBParaSite" id="NBR_0000067101-mRNA-1"/>
    </source>
</evidence>
<protein>
    <submittedName>
        <fullName evidence="4">Secreted protein</fullName>
    </submittedName>
</protein>
<gene>
    <name evidence="2" type="ORF">NBR_LOCUS672</name>
</gene>
<organism evidence="4">
    <name type="scientific">Nippostrongylus brasiliensis</name>
    <name type="common">Rat hookworm</name>
    <dbReference type="NCBI Taxonomy" id="27835"/>
    <lineage>
        <taxon>Eukaryota</taxon>
        <taxon>Metazoa</taxon>
        <taxon>Ecdysozoa</taxon>
        <taxon>Nematoda</taxon>
        <taxon>Chromadorea</taxon>
        <taxon>Rhabditida</taxon>
        <taxon>Rhabditina</taxon>
        <taxon>Rhabditomorpha</taxon>
        <taxon>Strongyloidea</taxon>
        <taxon>Heligmosomidae</taxon>
        <taxon>Nippostrongylus</taxon>
    </lineage>
</organism>
<feature type="compositionally biased region" description="Basic and acidic residues" evidence="1">
    <location>
        <begin position="91"/>
        <end position="102"/>
    </location>
</feature>
<feature type="region of interest" description="Disordered" evidence="1">
    <location>
        <begin position="91"/>
        <end position="114"/>
    </location>
</feature>